<dbReference type="GO" id="GO:0016491">
    <property type="term" value="F:oxidoreductase activity"/>
    <property type="evidence" value="ECO:0007669"/>
    <property type="project" value="InterPro"/>
</dbReference>
<dbReference type="Pfam" id="PF03358">
    <property type="entry name" value="FMN_red"/>
    <property type="match status" value="1"/>
</dbReference>
<dbReference type="InterPro" id="IPR005025">
    <property type="entry name" value="FMN_Rdtase-like_dom"/>
</dbReference>
<dbReference type="AlphaFoldDB" id="A0A1M6FSC2"/>
<sequence>MMKKVIAINGSPRRNGNTAELLNQALKGAQEAGAETELINLYSLNFKGCISCFYCKRKDKEHGTCAMKDDLTPIIERIKEADALIMGVPVYFMNLSSGMCAFIERLLFSNYIYSNEIPTVFPKSLPNAFIYTMNMTEEHVKQFGMRERFAVHEGFASKILQAETKTLYAYNTTQFSDYAKYESSIFDPQAKAAYREEMFPKQCAAAYELGKTLLAD</sequence>
<feature type="domain" description="NADPH-dependent FMN reductase-like" evidence="3">
    <location>
        <begin position="4"/>
        <end position="106"/>
    </location>
</feature>
<dbReference type="InterPro" id="IPR029039">
    <property type="entry name" value="Flavoprotein-like_sf"/>
</dbReference>
<keyword evidence="2" id="KW-0288">FMN</keyword>
<dbReference type="RefSeq" id="WP_234985363.1">
    <property type="nucleotide sequence ID" value="NZ_FQYW01000023.1"/>
</dbReference>
<organism evidence="4 5">
    <name type="scientific">Anaerovibrio lipolyticus DSM 3074</name>
    <dbReference type="NCBI Taxonomy" id="1120997"/>
    <lineage>
        <taxon>Bacteria</taxon>
        <taxon>Bacillati</taxon>
        <taxon>Bacillota</taxon>
        <taxon>Negativicutes</taxon>
        <taxon>Selenomonadales</taxon>
        <taxon>Selenomonadaceae</taxon>
        <taxon>Anaerovibrio</taxon>
    </lineage>
</organism>
<reference evidence="4 5" key="1">
    <citation type="submission" date="2016-11" db="EMBL/GenBank/DDBJ databases">
        <authorList>
            <person name="Jaros S."/>
            <person name="Januszkiewicz K."/>
            <person name="Wedrychowicz H."/>
        </authorList>
    </citation>
    <scope>NUCLEOTIDE SEQUENCE [LARGE SCALE GENOMIC DNA]</scope>
    <source>
        <strain evidence="4 5">DSM 3074</strain>
    </source>
</reference>
<dbReference type="InterPro" id="IPR051796">
    <property type="entry name" value="ISF_SsuE-like"/>
</dbReference>
<evidence type="ECO:0000313" key="5">
    <source>
        <dbReference type="Proteomes" id="UP000191240"/>
    </source>
</evidence>
<evidence type="ECO:0000313" key="4">
    <source>
        <dbReference type="EMBL" id="SHJ00586.1"/>
    </source>
</evidence>
<accession>A0A1M6FSC2</accession>
<protein>
    <submittedName>
        <fullName evidence="4">NADPH-dependent FMN reductase</fullName>
    </submittedName>
</protein>
<dbReference type="SUPFAM" id="SSF52218">
    <property type="entry name" value="Flavoproteins"/>
    <property type="match status" value="1"/>
</dbReference>
<evidence type="ECO:0000256" key="2">
    <source>
        <dbReference type="ARBA" id="ARBA00022643"/>
    </source>
</evidence>
<keyword evidence="1" id="KW-0285">Flavoprotein</keyword>
<name>A0A1M6FSC2_9FIRM</name>
<dbReference type="Gene3D" id="3.40.50.360">
    <property type="match status" value="1"/>
</dbReference>
<evidence type="ECO:0000259" key="3">
    <source>
        <dbReference type="Pfam" id="PF03358"/>
    </source>
</evidence>
<dbReference type="PANTHER" id="PTHR43278">
    <property type="entry name" value="NAD(P)H-DEPENDENT FMN-CONTAINING OXIDOREDUCTASE YWQN-RELATED"/>
    <property type="match status" value="1"/>
</dbReference>
<evidence type="ECO:0000256" key="1">
    <source>
        <dbReference type="ARBA" id="ARBA00022630"/>
    </source>
</evidence>
<dbReference type="Proteomes" id="UP000191240">
    <property type="component" value="Unassembled WGS sequence"/>
</dbReference>
<dbReference type="PANTHER" id="PTHR43278:SF2">
    <property type="entry name" value="IRON-SULFUR FLAVOPROTEIN"/>
    <property type="match status" value="1"/>
</dbReference>
<dbReference type="EMBL" id="FQYW01000023">
    <property type="protein sequence ID" value="SHJ00586.1"/>
    <property type="molecule type" value="Genomic_DNA"/>
</dbReference>
<proteinExistence type="predicted"/>
<gene>
    <name evidence="4" type="ORF">SAMN02745671_02378</name>
</gene>